<gene>
    <name evidence="1" type="ORF">TSAR_014878</name>
</gene>
<keyword evidence="2" id="KW-1185">Reference proteome</keyword>
<reference evidence="1 2" key="1">
    <citation type="journal article" date="2017" name="Curr. Biol.">
        <title>The Evolution of Venom by Co-option of Single-Copy Genes.</title>
        <authorList>
            <person name="Martinson E.O."/>
            <person name="Mrinalini"/>
            <person name="Kelkar Y.D."/>
            <person name="Chang C.H."/>
            <person name="Werren J.H."/>
        </authorList>
    </citation>
    <scope>NUCLEOTIDE SEQUENCE [LARGE SCALE GENOMIC DNA]</scope>
    <source>
        <strain evidence="1 2">Alberta</strain>
        <tissue evidence="1">Whole body</tissue>
    </source>
</reference>
<comment type="caution">
    <text evidence="1">The sequence shown here is derived from an EMBL/GenBank/DDBJ whole genome shotgun (WGS) entry which is preliminary data.</text>
</comment>
<sequence>GIGEDGSTMLCSEKVNLSVQSDSAPFIVKNVLVVRDLSLSKQCVDKELVDFCADKITATLYSRMNIELGKSNLVISRSLLGWSIHGLPHRVKVKEFENVHNIGLSTESILLNELHGHHELLHPSEGRNSNAKPQCEVQTLEVGIEGDSSTMLCSEKVNLSVQSDSAPFIVKNVLVVRDLSLSKQCVDKELVDFCADKITATLYSRMNIELGKSNLVISRSLLGWSIHGLPHRVKVKEFENVHNIGLSTESILLNELHGLGIEGDSSTMLCSEKVNLSVQSDSASFIVKNVLVVRDLSLSKQCVDKELVDFCAVKTDKNFAV</sequence>
<feature type="non-terminal residue" evidence="1">
    <location>
        <position position="1"/>
    </location>
</feature>
<dbReference type="EMBL" id="NNAY01006055">
    <property type="protein sequence ID" value="OXU16474.1"/>
    <property type="molecule type" value="Genomic_DNA"/>
</dbReference>
<proteinExistence type="predicted"/>
<evidence type="ECO:0000313" key="2">
    <source>
        <dbReference type="Proteomes" id="UP000215335"/>
    </source>
</evidence>
<accession>A0A232EDR4</accession>
<dbReference type="AlphaFoldDB" id="A0A232EDR4"/>
<protein>
    <submittedName>
        <fullName evidence="1">Uncharacterized protein</fullName>
    </submittedName>
</protein>
<organism evidence="1 2">
    <name type="scientific">Trichomalopsis sarcophagae</name>
    <dbReference type="NCBI Taxonomy" id="543379"/>
    <lineage>
        <taxon>Eukaryota</taxon>
        <taxon>Metazoa</taxon>
        <taxon>Ecdysozoa</taxon>
        <taxon>Arthropoda</taxon>
        <taxon>Hexapoda</taxon>
        <taxon>Insecta</taxon>
        <taxon>Pterygota</taxon>
        <taxon>Neoptera</taxon>
        <taxon>Endopterygota</taxon>
        <taxon>Hymenoptera</taxon>
        <taxon>Apocrita</taxon>
        <taxon>Proctotrupomorpha</taxon>
        <taxon>Chalcidoidea</taxon>
        <taxon>Pteromalidae</taxon>
        <taxon>Pteromalinae</taxon>
        <taxon>Trichomalopsis</taxon>
    </lineage>
</organism>
<name>A0A232EDR4_9HYME</name>
<evidence type="ECO:0000313" key="1">
    <source>
        <dbReference type="EMBL" id="OXU16474.1"/>
    </source>
</evidence>
<dbReference type="Proteomes" id="UP000215335">
    <property type="component" value="Unassembled WGS sequence"/>
</dbReference>